<dbReference type="OrthoDB" id="2382881at2759"/>
<accession>A0A1Y2C5F1</accession>
<dbReference type="Gene3D" id="2.130.10.10">
    <property type="entry name" value="YVTN repeat-like/Quinoprotein amine dehydrogenase"/>
    <property type="match status" value="1"/>
</dbReference>
<feature type="compositionally biased region" description="Basic residues" evidence="1">
    <location>
        <begin position="1080"/>
        <end position="1089"/>
    </location>
</feature>
<keyword evidence="3" id="KW-1185">Reference proteome</keyword>
<sequence length="1089" mass="122410">MSSSASVRFPRLFDSSGSSALPSSVGTFDGLLFESDFAPQFANRGSASSQYLLNPVKPLSKQGPRWRTWDRPVGATSFQTAKQRQMDEINYFEAVYLDQGISREILLPILEEQHSLDDELYHYDPSRKNVLDIYRDGLYAGREWLLMPGGLAGNELYAYSFDQNGTMRAQHKPSFSFNTPILQITSSAAQLEPYSSNLVAVRTFNSVSFLSGTVDNESTLIFHDIHSSLIHSEPVDVTFNPTIPCEAAWICADRSLHVWDLRASSDIPHNRTRVIHNGDWTETSTSSATSRNYSFKWKGVQYAWHPRILLVGEAQSVSIFDLRSPSELLLPFYTTFPHTNLLRGMAYNLENNFEIGVCGTERTSLIDTRYPKRPLMEWEVSDLNDPPVGIQFLKAGNESALLTWNCRHGDIILHPYTPNPSIPNPFHTFSETAPQHPPQSNYKAQRLPPFHQHDPLYSDPQSDPTFSLPTRRIDLYHPEESGWGFVSEVNPHPLIKSKRTGGFGGSASSSGDRLLDEGDVRRLRENTRRKRDSRVPPWPGLVGVAVKSCATGVDIFQLSAEGCLYSQRFQVSGSGTDESNDETQMAKISRRERNWINAVEKRALDDYDSMPFLRQNLKEYDLTVYMKYFSKILLNPIPAESPLLDNDKFIESTSSIVLQRQCQTLFEVYEATRKKVPVQYITDGRPVLIHPRCKTLLTNMEAVNSLVKSCNPETISQSSSASNADYMDLDTQPLDLVSSQETEDSNSGSIKLRRIPLSFLNMFEATNNVPSLESVRSLLEDEFSKTEFYPNVPSNLTGVPGDGQYGVSKIGIYKELERFSDLSRASALDWMASDVLLGSTVIEGGHKTITTEAVKLQASVETVTEEDEYEDIDETIKALLQDADLNLPATATIHNSMMLKKPFALSKESILLRDKWDNPSNWYDDDYDAKRRMNSQSVLHTWSKRENALKTDEVVEEEEAAERVHHKRKSGRAAVTQEELFRAAEMESQMGSQIRVISASQRTTQSVPMAATQSQIQSQRFFPPSQMESPLRFASSPAIKREPGQSSQQPPTQSLFRQSQIGSSLGSRFGASQGSSSQPMKKKPRKSGF</sequence>
<organism evidence="2 3">
    <name type="scientific">Rhizoclosmatium globosum</name>
    <dbReference type="NCBI Taxonomy" id="329046"/>
    <lineage>
        <taxon>Eukaryota</taxon>
        <taxon>Fungi</taxon>
        <taxon>Fungi incertae sedis</taxon>
        <taxon>Chytridiomycota</taxon>
        <taxon>Chytridiomycota incertae sedis</taxon>
        <taxon>Chytridiomycetes</taxon>
        <taxon>Chytridiales</taxon>
        <taxon>Chytriomycetaceae</taxon>
        <taxon>Rhizoclosmatium</taxon>
    </lineage>
</organism>
<feature type="compositionally biased region" description="Polar residues" evidence="1">
    <location>
        <begin position="1055"/>
        <end position="1079"/>
    </location>
</feature>
<dbReference type="AlphaFoldDB" id="A0A1Y2C5F1"/>
<dbReference type="GO" id="GO:0001650">
    <property type="term" value="C:fibrillar center"/>
    <property type="evidence" value="ECO:0007669"/>
    <property type="project" value="TreeGrafter"/>
</dbReference>
<dbReference type="InterPro" id="IPR036322">
    <property type="entry name" value="WD40_repeat_dom_sf"/>
</dbReference>
<evidence type="ECO:0000313" key="2">
    <source>
        <dbReference type="EMBL" id="ORY42272.1"/>
    </source>
</evidence>
<dbReference type="EMBL" id="MCGO01000029">
    <property type="protein sequence ID" value="ORY42272.1"/>
    <property type="molecule type" value="Genomic_DNA"/>
</dbReference>
<dbReference type="InterPro" id="IPR015943">
    <property type="entry name" value="WD40/YVTN_repeat-like_dom_sf"/>
</dbReference>
<dbReference type="GO" id="GO:0001164">
    <property type="term" value="F:RNA polymerase I core promoter sequence-specific DNA binding"/>
    <property type="evidence" value="ECO:0007669"/>
    <property type="project" value="TreeGrafter"/>
</dbReference>
<evidence type="ECO:0000313" key="3">
    <source>
        <dbReference type="Proteomes" id="UP000193642"/>
    </source>
</evidence>
<name>A0A1Y2C5F1_9FUNG</name>
<reference evidence="2 3" key="1">
    <citation type="submission" date="2016-07" db="EMBL/GenBank/DDBJ databases">
        <title>Pervasive Adenine N6-methylation of Active Genes in Fungi.</title>
        <authorList>
            <consortium name="DOE Joint Genome Institute"/>
            <person name="Mondo S.J."/>
            <person name="Dannebaum R.O."/>
            <person name="Kuo R.C."/>
            <person name="Labutti K."/>
            <person name="Haridas S."/>
            <person name="Kuo A."/>
            <person name="Salamov A."/>
            <person name="Ahrendt S.R."/>
            <person name="Lipzen A."/>
            <person name="Sullivan W."/>
            <person name="Andreopoulos W.B."/>
            <person name="Clum A."/>
            <person name="Lindquist E."/>
            <person name="Daum C."/>
            <person name="Ramamoorthy G.K."/>
            <person name="Gryganskyi A."/>
            <person name="Culley D."/>
            <person name="Magnuson J.K."/>
            <person name="James T.Y."/>
            <person name="O'Malley M.A."/>
            <person name="Stajich J.E."/>
            <person name="Spatafora J.W."/>
            <person name="Visel A."/>
            <person name="Grigoriev I.V."/>
        </authorList>
    </citation>
    <scope>NUCLEOTIDE SEQUENCE [LARGE SCALE GENOMIC DNA]</scope>
    <source>
        <strain evidence="2 3">JEL800</strain>
    </source>
</reference>
<dbReference type="STRING" id="329046.A0A1Y2C5F1"/>
<dbReference type="Proteomes" id="UP000193642">
    <property type="component" value="Unassembled WGS sequence"/>
</dbReference>
<protein>
    <recommendedName>
        <fullName evidence="4">WD40 repeat-like protein</fullName>
    </recommendedName>
</protein>
<dbReference type="PANTHER" id="PTHR15319">
    <property type="entry name" value="TATA BOX-BINDING PROTEIN ASSOCIATED FACTOR RNA POLYMERASE I SUBUNIT C"/>
    <property type="match status" value="1"/>
</dbReference>
<dbReference type="PANTHER" id="PTHR15319:SF1">
    <property type="entry name" value="TATA BOX-BINDING PROTEIN-ASSOCIATED FACTOR RNA POLYMERASE I SUBUNIT C"/>
    <property type="match status" value="1"/>
</dbReference>
<feature type="compositionally biased region" description="Polar residues" evidence="1">
    <location>
        <begin position="1005"/>
        <end position="1020"/>
    </location>
</feature>
<comment type="caution">
    <text evidence="2">The sequence shown here is derived from an EMBL/GenBank/DDBJ whole genome shotgun (WGS) entry which is preliminary data.</text>
</comment>
<feature type="compositionally biased region" description="Low complexity" evidence="1">
    <location>
        <begin position="1044"/>
        <end position="1054"/>
    </location>
</feature>
<evidence type="ECO:0008006" key="4">
    <source>
        <dbReference type="Google" id="ProtNLM"/>
    </source>
</evidence>
<dbReference type="InterPro" id="IPR038801">
    <property type="entry name" value="TAF1C"/>
</dbReference>
<gene>
    <name evidence="2" type="ORF">BCR33DRAFT_851788</name>
</gene>
<feature type="region of interest" description="Disordered" evidence="1">
    <location>
        <begin position="1005"/>
        <end position="1089"/>
    </location>
</feature>
<evidence type="ECO:0000256" key="1">
    <source>
        <dbReference type="SAM" id="MobiDB-lite"/>
    </source>
</evidence>
<feature type="region of interest" description="Disordered" evidence="1">
    <location>
        <begin position="496"/>
        <end position="519"/>
    </location>
</feature>
<dbReference type="SUPFAM" id="SSF50978">
    <property type="entry name" value="WD40 repeat-like"/>
    <property type="match status" value="1"/>
</dbReference>
<proteinExistence type="predicted"/>